<dbReference type="Proteomes" id="UP000805704">
    <property type="component" value="Chromosome 22"/>
</dbReference>
<reference evidence="1" key="1">
    <citation type="submission" date="2020-04" db="EMBL/GenBank/DDBJ databases">
        <title>A chromosome-scale assembly and high-density genetic map of the yellow drum (Nibea albiflora) genome.</title>
        <authorList>
            <person name="Xu D."/>
            <person name="Zhang W."/>
            <person name="Chen R."/>
            <person name="Tan P."/>
            <person name="Wang L."/>
            <person name="Song H."/>
            <person name="Tian L."/>
            <person name="Zhu Q."/>
            <person name="Wang B."/>
        </authorList>
    </citation>
    <scope>NUCLEOTIDE SEQUENCE</scope>
    <source>
        <strain evidence="1">ZJHYS-2018</strain>
    </source>
</reference>
<gene>
    <name evidence="1" type="primary">RAB3IP</name>
    <name evidence="1" type="ORF">GBF38_001320</name>
</gene>
<feature type="non-terminal residue" evidence="1">
    <location>
        <position position="1"/>
    </location>
</feature>
<dbReference type="EMBL" id="CM024810">
    <property type="protein sequence ID" value="KAG8005487.1"/>
    <property type="molecule type" value="Genomic_DNA"/>
</dbReference>
<proteinExistence type="predicted"/>
<keyword evidence="2" id="KW-1185">Reference proteome</keyword>
<comment type="caution">
    <text evidence="1">The sequence shown here is derived from an EMBL/GenBank/DDBJ whole genome shotgun (WGS) entry which is preliminary data.</text>
</comment>
<evidence type="ECO:0000313" key="1">
    <source>
        <dbReference type="EMBL" id="KAG8005487.1"/>
    </source>
</evidence>
<organism evidence="1 2">
    <name type="scientific">Nibea albiflora</name>
    <name type="common">Yellow drum</name>
    <name type="synonym">Corvina albiflora</name>
    <dbReference type="NCBI Taxonomy" id="240163"/>
    <lineage>
        <taxon>Eukaryota</taxon>
        <taxon>Metazoa</taxon>
        <taxon>Chordata</taxon>
        <taxon>Craniata</taxon>
        <taxon>Vertebrata</taxon>
        <taxon>Euteleostomi</taxon>
        <taxon>Actinopterygii</taxon>
        <taxon>Neopterygii</taxon>
        <taxon>Teleostei</taxon>
        <taxon>Neoteleostei</taxon>
        <taxon>Acanthomorphata</taxon>
        <taxon>Eupercaria</taxon>
        <taxon>Sciaenidae</taxon>
        <taxon>Nibea</taxon>
    </lineage>
</organism>
<accession>A0ACB7EUD4</accession>
<protein>
    <submittedName>
        <fullName evidence="1">Rab-3A-interacting protein</fullName>
    </submittedName>
</protein>
<name>A0ACB7EUD4_NIBAL</name>
<sequence length="97" mass="10877">DTVSVFKAVWKQPEVRNLFPAASKAEPKPSRTSETSFKRDYFQRAGGRQSQMRPGVSDPEEILSVKTGTSSSMYSPHEQQVAPYPESENQKRPSLGF</sequence>
<evidence type="ECO:0000313" key="2">
    <source>
        <dbReference type="Proteomes" id="UP000805704"/>
    </source>
</evidence>